<comment type="cofactor">
    <cofactor evidence="1">
        <name>pyridoxal 5'-phosphate</name>
        <dbReference type="ChEBI" id="CHEBI:597326"/>
    </cofactor>
</comment>
<dbReference type="FunFam" id="3.40.50.1100:FF:000118">
    <property type="entry name" value="Related to CYS4-cystathionine beta-synthase"/>
    <property type="match status" value="1"/>
</dbReference>
<gene>
    <name evidence="5" type="ORF">QR680_014122</name>
</gene>
<proteinExistence type="inferred from homology"/>
<evidence type="ECO:0000313" key="5">
    <source>
        <dbReference type="EMBL" id="KAK0419394.1"/>
    </source>
</evidence>
<dbReference type="Proteomes" id="UP001175271">
    <property type="component" value="Unassembled WGS sequence"/>
</dbReference>
<comment type="caution">
    <text evidence="5">The sequence shown here is derived from an EMBL/GenBank/DDBJ whole genome shotgun (WGS) entry which is preliminary data.</text>
</comment>
<dbReference type="Pfam" id="PF00291">
    <property type="entry name" value="PALP"/>
    <property type="match status" value="1"/>
</dbReference>
<keyword evidence="3" id="KW-0663">Pyridoxal phosphate</keyword>
<evidence type="ECO:0000256" key="3">
    <source>
        <dbReference type="ARBA" id="ARBA00022898"/>
    </source>
</evidence>
<evidence type="ECO:0000256" key="1">
    <source>
        <dbReference type="ARBA" id="ARBA00001933"/>
    </source>
</evidence>
<reference evidence="5" key="1">
    <citation type="submission" date="2023-06" db="EMBL/GenBank/DDBJ databases">
        <title>Genomic analysis of the entomopathogenic nematode Steinernema hermaphroditum.</title>
        <authorList>
            <person name="Schwarz E.M."/>
            <person name="Heppert J.K."/>
            <person name="Baniya A."/>
            <person name="Schwartz H.T."/>
            <person name="Tan C.-H."/>
            <person name="Antoshechkin I."/>
            <person name="Sternberg P.W."/>
            <person name="Goodrich-Blair H."/>
            <person name="Dillman A.R."/>
        </authorList>
    </citation>
    <scope>NUCLEOTIDE SEQUENCE</scope>
    <source>
        <strain evidence="5">PS9179</strain>
        <tissue evidence="5">Whole animal</tissue>
    </source>
</reference>
<organism evidence="5 6">
    <name type="scientific">Steinernema hermaphroditum</name>
    <dbReference type="NCBI Taxonomy" id="289476"/>
    <lineage>
        <taxon>Eukaryota</taxon>
        <taxon>Metazoa</taxon>
        <taxon>Ecdysozoa</taxon>
        <taxon>Nematoda</taxon>
        <taxon>Chromadorea</taxon>
        <taxon>Rhabditida</taxon>
        <taxon>Tylenchina</taxon>
        <taxon>Panagrolaimomorpha</taxon>
        <taxon>Strongyloidoidea</taxon>
        <taxon>Steinernematidae</taxon>
        <taxon>Steinernema</taxon>
    </lineage>
</organism>
<dbReference type="EMBL" id="JAUCMV010000002">
    <property type="protein sequence ID" value="KAK0419394.1"/>
    <property type="molecule type" value="Genomic_DNA"/>
</dbReference>
<name>A0AA39IAI1_9BILA</name>
<dbReference type="PANTHER" id="PTHR10314">
    <property type="entry name" value="CYSTATHIONINE BETA-SYNTHASE"/>
    <property type="match status" value="1"/>
</dbReference>
<evidence type="ECO:0000313" key="6">
    <source>
        <dbReference type="Proteomes" id="UP001175271"/>
    </source>
</evidence>
<keyword evidence="6" id="KW-1185">Reference proteome</keyword>
<accession>A0AA39IAI1</accession>
<feature type="domain" description="Tryptophan synthase beta chain-like PALP" evidence="4">
    <location>
        <begin position="11"/>
        <end position="120"/>
    </location>
</feature>
<dbReference type="InterPro" id="IPR050214">
    <property type="entry name" value="Cys_Synth/Cystath_Beta-Synth"/>
</dbReference>
<protein>
    <recommendedName>
        <fullName evidence="4">Tryptophan synthase beta chain-like PALP domain-containing protein</fullName>
    </recommendedName>
</protein>
<dbReference type="Gene3D" id="3.40.50.1100">
    <property type="match status" value="1"/>
</dbReference>
<dbReference type="InterPro" id="IPR001926">
    <property type="entry name" value="TrpB-like_PALP"/>
</dbReference>
<evidence type="ECO:0000256" key="2">
    <source>
        <dbReference type="ARBA" id="ARBA00007103"/>
    </source>
</evidence>
<evidence type="ECO:0000259" key="4">
    <source>
        <dbReference type="Pfam" id="PF00291"/>
    </source>
</evidence>
<dbReference type="GO" id="GO:0019344">
    <property type="term" value="P:cysteine biosynthetic process"/>
    <property type="evidence" value="ECO:0007669"/>
    <property type="project" value="UniProtKB-ARBA"/>
</dbReference>
<dbReference type="InterPro" id="IPR036052">
    <property type="entry name" value="TrpB-like_PALP_sf"/>
</dbReference>
<dbReference type="SUPFAM" id="SSF53686">
    <property type="entry name" value="Tryptophan synthase beta subunit-like PLP-dependent enzymes"/>
    <property type="match status" value="1"/>
</dbReference>
<dbReference type="AlphaFoldDB" id="A0AA39IAI1"/>
<comment type="similarity">
    <text evidence="2">Belongs to the cysteine synthase/cystathionine beta-synthase family.</text>
</comment>
<sequence length="142" mass="15003">MADCCLGNYRGTICGVITKIKEECPKCRVVGVDHAKSTLSDPESEPGVYELEGIGSDFQSAVLNKSLIDEWVKADDKAAFEMARRLIREEGILCGGSSGANVWAACKAAAGLPKGKKVVAGIQPLSNASLRKIILINPVAAK</sequence>